<dbReference type="PANTHER" id="PTHR40068">
    <property type="entry name" value="TRANSCRIPTION REPRESSOR NIAR-RELATED"/>
    <property type="match status" value="1"/>
</dbReference>
<accession>A0A0A0I1E8</accession>
<feature type="binding site" evidence="1">
    <location>
        <position position="84"/>
    </location>
    <ligand>
        <name>Ni(2+)</name>
        <dbReference type="ChEBI" id="CHEBI:49786"/>
    </ligand>
</feature>
<dbReference type="Proteomes" id="UP000030012">
    <property type="component" value="Unassembled WGS sequence"/>
</dbReference>
<dbReference type="PIRSF" id="PIRSF037847">
    <property type="entry name" value="NiaR"/>
    <property type="match status" value="1"/>
</dbReference>
<feature type="domain" description="Helix-turn-helix type 11" evidence="3">
    <location>
        <begin position="6"/>
        <end position="58"/>
    </location>
</feature>
<gene>
    <name evidence="4" type="ORF">Z968_09745</name>
</gene>
<keyword evidence="1" id="KW-0533">Nickel</keyword>
<dbReference type="PANTHER" id="PTHR40068:SF1">
    <property type="entry name" value="TRANSCRIPTION REPRESSOR NIAR-RELATED"/>
    <property type="match status" value="1"/>
</dbReference>
<dbReference type="RefSeq" id="WP_039255846.1">
    <property type="nucleotide sequence ID" value="NZ_JENJ01000045.1"/>
</dbReference>
<dbReference type="InterPro" id="IPR013196">
    <property type="entry name" value="HTH_11"/>
</dbReference>
<evidence type="ECO:0000259" key="2">
    <source>
        <dbReference type="Pfam" id="PF02829"/>
    </source>
</evidence>
<feature type="domain" description="3H" evidence="2">
    <location>
        <begin position="72"/>
        <end position="167"/>
    </location>
</feature>
<feature type="binding site" evidence="1">
    <location>
        <position position="145"/>
    </location>
    <ligand>
        <name>Ni(2+)</name>
        <dbReference type="ChEBI" id="CHEBI:49786"/>
    </ligand>
</feature>
<evidence type="ECO:0000259" key="3">
    <source>
        <dbReference type="Pfam" id="PF08279"/>
    </source>
</evidence>
<organism evidence="4 5">
    <name type="scientific">Clostridium novyi A str. 4552</name>
    <dbReference type="NCBI Taxonomy" id="1444289"/>
    <lineage>
        <taxon>Bacteria</taxon>
        <taxon>Bacillati</taxon>
        <taxon>Bacillota</taxon>
        <taxon>Clostridia</taxon>
        <taxon>Eubacteriales</taxon>
        <taxon>Clostridiaceae</taxon>
        <taxon>Clostridium</taxon>
    </lineage>
</organism>
<keyword evidence="1" id="KW-0479">Metal-binding</keyword>
<dbReference type="SUPFAM" id="SSF75500">
    <property type="entry name" value="Putative transcriptional regulator TM1602, C-terminal domain"/>
    <property type="match status" value="1"/>
</dbReference>
<comment type="caution">
    <text evidence="4">The sequence shown here is derived from an EMBL/GenBank/DDBJ whole genome shotgun (WGS) entry which is preliminary data.</text>
</comment>
<sequence>MDSEKRREYIKEMLNNNVKPKKGQEIASKLGVTRQVIVKDIAILRATGMNIIATPQGYVIPKPHTNAIEKIVAVYHERKDIDEEMQCIVKYGGTIKDVIVEHPVYGEIKAMIMAKTPYDVQKFIKNLNNNKAEPLLSLTKGVHLHTIEVDKRENMEKIINELSNKGFIIK</sequence>
<dbReference type="InterPro" id="IPR035922">
    <property type="entry name" value="3H_dom_sf"/>
</dbReference>
<dbReference type="InterPro" id="IPR036390">
    <property type="entry name" value="WH_DNA-bd_sf"/>
</dbReference>
<evidence type="ECO:0000313" key="4">
    <source>
        <dbReference type="EMBL" id="KGM95209.1"/>
    </source>
</evidence>
<dbReference type="InterPro" id="IPR026043">
    <property type="entry name" value="NadR"/>
</dbReference>
<dbReference type="Pfam" id="PF02829">
    <property type="entry name" value="3H"/>
    <property type="match status" value="1"/>
</dbReference>
<dbReference type="InterPro" id="IPR004173">
    <property type="entry name" value="3H_domain"/>
</dbReference>
<name>A0A0A0I1E8_CLONO</name>
<dbReference type="InterPro" id="IPR036388">
    <property type="entry name" value="WH-like_DNA-bd_sf"/>
</dbReference>
<proteinExistence type="predicted"/>
<evidence type="ECO:0000313" key="5">
    <source>
        <dbReference type="Proteomes" id="UP000030012"/>
    </source>
</evidence>
<dbReference type="SUPFAM" id="SSF46785">
    <property type="entry name" value="Winged helix' DNA-binding domain"/>
    <property type="match status" value="1"/>
</dbReference>
<protein>
    <submittedName>
        <fullName evidence="4">Transcriptional regulator</fullName>
    </submittedName>
</protein>
<evidence type="ECO:0000256" key="1">
    <source>
        <dbReference type="PIRSR" id="PIRSR037847-1"/>
    </source>
</evidence>
<feature type="binding site" evidence="1">
    <location>
        <position position="143"/>
    </location>
    <ligand>
        <name>Ni(2+)</name>
        <dbReference type="ChEBI" id="CHEBI:49786"/>
    </ligand>
</feature>
<dbReference type="AlphaFoldDB" id="A0A0A0I1E8"/>
<feature type="binding site" evidence="1">
    <location>
        <position position="76"/>
    </location>
    <ligand>
        <name>Ni(2+)</name>
        <dbReference type="ChEBI" id="CHEBI:49786"/>
    </ligand>
</feature>
<reference evidence="4 5" key="1">
    <citation type="submission" date="2014-01" db="EMBL/GenBank/DDBJ databases">
        <title>Plasmidome dynamics in the species complex Clostridium novyi sensu lato converts strains of independent lineages into distinctly different pathogens.</title>
        <authorList>
            <person name="Skarin H."/>
            <person name="Segerman B."/>
        </authorList>
    </citation>
    <scope>NUCLEOTIDE SEQUENCE [LARGE SCALE GENOMIC DNA]</scope>
    <source>
        <strain evidence="4 5">4552</strain>
    </source>
</reference>
<dbReference type="GO" id="GO:0046872">
    <property type="term" value="F:metal ion binding"/>
    <property type="evidence" value="ECO:0007669"/>
    <property type="project" value="UniProtKB-KW"/>
</dbReference>
<dbReference type="Gene3D" id="1.10.10.10">
    <property type="entry name" value="Winged helix-like DNA-binding domain superfamily/Winged helix DNA-binding domain"/>
    <property type="match status" value="1"/>
</dbReference>
<dbReference type="OrthoDB" id="9792661at2"/>
<dbReference type="Gene3D" id="3.30.1340.20">
    <property type="entry name" value="3H domain"/>
    <property type="match status" value="1"/>
</dbReference>
<dbReference type="Pfam" id="PF08279">
    <property type="entry name" value="HTH_11"/>
    <property type="match status" value="1"/>
</dbReference>
<dbReference type="EMBL" id="JENJ01000045">
    <property type="protein sequence ID" value="KGM95209.1"/>
    <property type="molecule type" value="Genomic_DNA"/>
</dbReference>